<dbReference type="KEGG" id="apac:S7S_13490"/>
<dbReference type="InterPro" id="IPR029063">
    <property type="entry name" value="SAM-dependent_MTases_sf"/>
</dbReference>
<dbReference type="RefSeq" id="WP_008734212.1">
    <property type="nucleotide sequence ID" value="NZ_CP004387.1"/>
</dbReference>
<name>A0A0B4XQP0_9GAMM</name>
<evidence type="ECO:0008006" key="3">
    <source>
        <dbReference type="Google" id="ProtNLM"/>
    </source>
</evidence>
<dbReference type="SUPFAM" id="SSF53335">
    <property type="entry name" value="S-adenosyl-L-methionine-dependent methyltransferases"/>
    <property type="match status" value="1"/>
</dbReference>
<dbReference type="PANTHER" id="PTHR20974:SF0">
    <property type="entry name" value="UPF0585 PROTEIN CG18661"/>
    <property type="match status" value="1"/>
</dbReference>
<evidence type="ECO:0000313" key="1">
    <source>
        <dbReference type="EMBL" id="AJD49110.1"/>
    </source>
</evidence>
<accession>A0A0B4XQP0</accession>
<dbReference type="AlphaFoldDB" id="A0A0B4XQP0"/>
<dbReference type="Gene3D" id="3.40.50.150">
    <property type="entry name" value="Vaccinia Virus protein VP39"/>
    <property type="match status" value="1"/>
</dbReference>
<dbReference type="HOGENOM" id="CLU_067698_1_0_6"/>
<organism evidence="1 2">
    <name type="scientific">Isoalcanivorax pacificus W11-5</name>
    <dbReference type="NCBI Taxonomy" id="391936"/>
    <lineage>
        <taxon>Bacteria</taxon>
        <taxon>Pseudomonadati</taxon>
        <taxon>Pseudomonadota</taxon>
        <taxon>Gammaproteobacteria</taxon>
        <taxon>Oceanospirillales</taxon>
        <taxon>Alcanivoracaceae</taxon>
        <taxon>Isoalcanivorax</taxon>
    </lineage>
</organism>
<dbReference type="InterPro" id="IPR010342">
    <property type="entry name" value="DUF938"/>
</dbReference>
<gene>
    <name evidence="1" type="ORF">S7S_13490</name>
</gene>
<protein>
    <recommendedName>
        <fullName evidence="3">Methylase</fullName>
    </recommendedName>
</protein>
<sequence>MDKPYAPSCDNNRGPILAVLQQYFTAPATVLELGSGTGQHAAWLPAHLPHLTWQPSELADNLPGIRAWLNDAALPNVAAPIPLDMAAPWPALDFDHLFSVNTFHILAADEVARAIATGGARLPAGGLFVVYGPFNYDGDFTSDSNARFDGWLRARNPASGLRDQGWVVEQMQTAGLTLIADHAMPANNRTLVFRKA</sequence>
<evidence type="ECO:0000313" key="2">
    <source>
        <dbReference type="Proteomes" id="UP000006764"/>
    </source>
</evidence>
<dbReference type="Proteomes" id="UP000006764">
    <property type="component" value="Chromosome"/>
</dbReference>
<dbReference type="OrthoDB" id="5563826at2"/>
<dbReference type="STRING" id="391936.S7S_13490"/>
<dbReference type="PANTHER" id="PTHR20974">
    <property type="entry name" value="UPF0585 PROTEIN CG18661"/>
    <property type="match status" value="1"/>
</dbReference>
<dbReference type="EMBL" id="CP004387">
    <property type="protein sequence ID" value="AJD49110.1"/>
    <property type="molecule type" value="Genomic_DNA"/>
</dbReference>
<dbReference type="Pfam" id="PF06080">
    <property type="entry name" value="DUF938"/>
    <property type="match status" value="1"/>
</dbReference>
<proteinExistence type="predicted"/>
<reference evidence="1 2" key="1">
    <citation type="journal article" date="2012" name="J. Bacteriol.">
        <title>Genome sequence of an alkane-degrading bacterium, Alcanivorax pacificus type strain W11-5, isolated from deep sea sediment.</title>
        <authorList>
            <person name="Lai Q."/>
            <person name="Shao Z."/>
        </authorList>
    </citation>
    <scope>NUCLEOTIDE SEQUENCE [LARGE SCALE GENOMIC DNA]</scope>
    <source>
        <strain evidence="1 2">W11-5</strain>
    </source>
</reference>
<keyword evidence="2" id="KW-1185">Reference proteome</keyword>